<dbReference type="AlphaFoldDB" id="A0A399J268"/>
<reference evidence="2 3" key="1">
    <citation type="submission" date="2018-08" db="EMBL/GenBank/DDBJ databases">
        <title>Pseudooceanicola sediminis CY03 in the family Rhodobacteracea.</title>
        <authorList>
            <person name="Zhang Y.-J."/>
        </authorList>
    </citation>
    <scope>NUCLEOTIDE SEQUENCE [LARGE SCALE GENOMIC DNA]</scope>
    <source>
        <strain evidence="2 3">CY03</strain>
    </source>
</reference>
<protein>
    <submittedName>
        <fullName evidence="2">Uncharacterized protein</fullName>
    </submittedName>
</protein>
<dbReference type="Proteomes" id="UP000265848">
    <property type="component" value="Unassembled WGS sequence"/>
</dbReference>
<evidence type="ECO:0000313" key="3">
    <source>
        <dbReference type="Proteomes" id="UP000265848"/>
    </source>
</evidence>
<organism evidence="2 3">
    <name type="scientific">Pseudooceanicola sediminis</name>
    <dbReference type="NCBI Taxonomy" id="2211117"/>
    <lineage>
        <taxon>Bacteria</taxon>
        <taxon>Pseudomonadati</taxon>
        <taxon>Pseudomonadota</taxon>
        <taxon>Alphaproteobacteria</taxon>
        <taxon>Rhodobacterales</taxon>
        <taxon>Paracoccaceae</taxon>
        <taxon>Pseudooceanicola</taxon>
    </lineage>
</organism>
<keyword evidence="3" id="KW-1185">Reference proteome</keyword>
<sequence length="67" mass="7496">MEGAGRRDRRKAPEMTRKTQTNDHRTHQFSPAEALTLLEETLSYFTPATPVATKSEAKAAEYVPYAA</sequence>
<feature type="compositionally biased region" description="Basic and acidic residues" evidence="1">
    <location>
        <begin position="1"/>
        <end position="26"/>
    </location>
</feature>
<name>A0A399J268_9RHOB</name>
<evidence type="ECO:0000256" key="1">
    <source>
        <dbReference type="SAM" id="MobiDB-lite"/>
    </source>
</evidence>
<evidence type="ECO:0000313" key="2">
    <source>
        <dbReference type="EMBL" id="RII39400.1"/>
    </source>
</evidence>
<gene>
    <name evidence="2" type="ORF">DL237_07085</name>
</gene>
<comment type="caution">
    <text evidence="2">The sequence shown here is derived from an EMBL/GenBank/DDBJ whole genome shotgun (WGS) entry which is preliminary data.</text>
</comment>
<dbReference type="EMBL" id="QWJJ01000005">
    <property type="protein sequence ID" value="RII39400.1"/>
    <property type="molecule type" value="Genomic_DNA"/>
</dbReference>
<proteinExistence type="predicted"/>
<feature type="region of interest" description="Disordered" evidence="1">
    <location>
        <begin position="1"/>
        <end position="31"/>
    </location>
</feature>
<accession>A0A399J268</accession>